<dbReference type="Pfam" id="PF00293">
    <property type="entry name" value="NUDIX"/>
    <property type="match status" value="1"/>
</dbReference>
<feature type="domain" description="Nudix hydrolase" evidence="5">
    <location>
        <begin position="13"/>
        <end position="145"/>
    </location>
</feature>
<dbReference type="Proteomes" id="UP001250181">
    <property type="component" value="Unassembled WGS sequence"/>
</dbReference>
<dbReference type="EMBL" id="JAWCTQ010000014">
    <property type="protein sequence ID" value="MDT9683128.1"/>
    <property type="molecule type" value="Genomic_DNA"/>
</dbReference>
<dbReference type="PANTHER" id="PTHR43046">
    <property type="entry name" value="GDP-MANNOSE MANNOSYL HYDROLASE"/>
    <property type="match status" value="1"/>
</dbReference>
<dbReference type="SUPFAM" id="SSF55811">
    <property type="entry name" value="Nudix"/>
    <property type="match status" value="1"/>
</dbReference>
<comment type="cofactor">
    <cofactor evidence="1">
        <name>Mg(2+)</name>
        <dbReference type="ChEBI" id="CHEBI:18420"/>
    </cofactor>
</comment>
<comment type="similarity">
    <text evidence="2 4">Belongs to the Nudix hydrolase family.</text>
</comment>
<dbReference type="Gene3D" id="3.90.79.10">
    <property type="entry name" value="Nucleoside Triphosphate Pyrophosphohydrolase"/>
    <property type="match status" value="1"/>
</dbReference>
<dbReference type="InterPro" id="IPR015797">
    <property type="entry name" value="NUDIX_hydrolase-like_dom_sf"/>
</dbReference>
<protein>
    <submittedName>
        <fullName evidence="6">NUDIX domain-containing protein</fullName>
    </submittedName>
</protein>
<comment type="caution">
    <text evidence="6">The sequence shown here is derived from an EMBL/GenBank/DDBJ whole genome shotgun (WGS) entry which is preliminary data.</text>
</comment>
<evidence type="ECO:0000259" key="5">
    <source>
        <dbReference type="PROSITE" id="PS51462"/>
    </source>
</evidence>
<dbReference type="InterPro" id="IPR020084">
    <property type="entry name" value="NUDIX_hydrolase_CS"/>
</dbReference>
<dbReference type="RefSeq" id="WP_315878205.1">
    <property type="nucleotide sequence ID" value="NZ_JAWCTQ010000014.1"/>
</dbReference>
<evidence type="ECO:0000313" key="7">
    <source>
        <dbReference type="Proteomes" id="UP001250181"/>
    </source>
</evidence>
<dbReference type="InterPro" id="IPR000086">
    <property type="entry name" value="NUDIX_hydrolase_dom"/>
</dbReference>
<reference evidence="6 7" key="1">
    <citation type="submission" date="2023-09" db="EMBL/GenBank/DDBJ databases">
        <title>Streptomyces sp. nov.: A antagonism against Alternaria gaisen Producing Streptochlin, Isolated from Tamarix root soil.</title>
        <authorList>
            <person name="Chen Y."/>
        </authorList>
    </citation>
    <scope>NUCLEOTIDE SEQUENCE [LARGE SCALE GENOMIC DNA]</scope>
    <source>
        <strain evidence="6 7">TRM76323</strain>
    </source>
</reference>
<evidence type="ECO:0000256" key="1">
    <source>
        <dbReference type="ARBA" id="ARBA00001946"/>
    </source>
</evidence>
<organism evidence="6 7">
    <name type="scientific">Streptomyces tamarix</name>
    <dbReference type="NCBI Taxonomy" id="3078565"/>
    <lineage>
        <taxon>Bacteria</taxon>
        <taxon>Bacillati</taxon>
        <taxon>Actinomycetota</taxon>
        <taxon>Actinomycetes</taxon>
        <taxon>Kitasatosporales</taxon>
        <taxon>Streptomycetaceae</taxon>
        <taxon>Streptomyces</taxon>
    </lineage>
</organism>
<dbReference type="CDD" id="cd04683">
    <property type="entry name" value="NUDIX_Hydrolase"/>
    <property type="match status" value="1"/>
</dbReference>
<dbReference type="PROSITE" id="PS51462">
    <property type="entry name" value="NUDIX"/>
    <property type="match status" value="1"/>
</dbReference>
<sequence>MRETMNDDTRPGPVRPVVDVHVLVRRGEKLLLSQRGGPYGYGQWHAPSGKLDPGETPVQAAARELEEETGLRVDPASLTLLHTVVHHQGDGTPDRLGFFYEATTYTGEPVNREPEKCLELAWFAEHALPDALIPYPAAGLHGSLHDPGGLTFHNWPEN</sequence>
<dbReference type="PANTHER" id="PTHR43046:SF14">
    <property type="entry name" value="MUTT_NUDIX FAMILY PROTEIN"/>
    <property type="match status" value="1"/>
</dbReference>
<name>A0ABU3QKZ3_9ACTN</name>
<keyword evidence="7" id="KW-1185">Reference proteome</keyword>
<evidence type="ECO:0000256" key="2">
    <source>
        <dbReference type="ARBA" id="ARBA00005582"/>
    </source>
</evidence>
<accession>A0ABU3QKZ3</accession>
<dbReference type="PRINTS" id="PR00502">
    <property type="entry name" value="NUDIXFAMILY"/>
</dbReference>
<evidence type="ECO:0000256" key="4">
    <source>
        <dbReference type="RuleBase" id="RU003476"/>
    </source>
</evidence>
<evidence type="ECO:0000313" key="6">
    <source>
        <dbReference type="EMBL" id="MDT9683128.1"/>
    </source>
</evidence>
<evidence type="ECO:0000256" key="3">
    <source>
        <dbReference type="ARBA" id="ARBA00022801"/>
    </source>
</evidence>
<dbReference type="InterPro" id="IPR020476">
    <property type="entry name" value="Nudix_hydrolase"/>
</dbReference>
<dbReference type="PROSITE" id="PS00893">
    <property type="entry name" value="NUDIX_BOX"/>
    <property type="match status" value="1"/>
</dbReference>
<proteinExistence type="inferred from homology"/>
<gene>
    <name evidence="6" type="ORF">RND61_13750</name>
</gene>
<keyword evidence="3 4" id="KW-0378">Hydrolase</keyword>